<dbReference type="Proteomes" id="UP001620397">
    <property type="component" value="Unassembled WGS sequence"/>
</dbReference>
<dbReference type="PANTHER" id="PTHR32071:SF120">
    <property type="entry name" value="TRANSCRIPTIONAL REGULATOR-RELATED"/>
    <property type="match status" value="1"/>
</dbReference>
<evidence type="ECO:0000256" key="5">
    <source>
        <dbReference type="ARBA" id="ARBA00023163"/>
    </source>
</evidence>
<keyword evidence="2" id="KW-0067">ATP-binding</keyword>
<keyword evidence="3" id="KW-0805">Transcription regulation</keyword>
<proteinExistence type="predicted"/>
<keyword evidence="8" id="KW-1185">Reference proteome</keyword>
<evidence type="ECO:0000256" key="1">
    <source>
        <dbReference type="ARBA" id="ARBA00022741"/>
    </source>
</evidence>
<dbReference type="InterPro" id="IPR058031">
    <property type="entry name" value="AAA_lid_NorR"/>
</dbReference>
<dbReference type="InterPro" id="IPR002078">
    <property type="entry name" value="Sigma_54_int"/>
</dbReference>
<feature type="domain" description="Sigma-54 factor interaction" evidence="6">
    <location>
        <begin position="138"/>
        <end position="367"/>
    </location>
</feature>
<dbReference type="InterPro" id="IPR011006">
    <property type="entry name" value="CheY-like_superfamily"/>
</dbReference>
<keyword evidence="1" id="KW-0547">Nucleotide-binding</keyword>
<evidence type="ECO:0000256" key="4">
    <source>
        <dbReference type="ARBA" id="ARBA00023125"/>
    </source>
</evidence>
<dbReference type="Gene3D" id="1.10.8.60">
    <property type="match status" value="1"/>
</dbReference>
<dbReference type="InterPro" id="IPR027417">
    <property type="entry name" value="P-loop_NTPase"/>
</dbReference>
<dbReference type="Gene3D" id="1.10.10.60">
    <property type="entry name" value="Homeodomain-like"/>
    <property type="match status" value="1"/>
</dbReference>
<dbReference type="PROSITE" id="PS00676">
    <property type="entry name" value="SIGMA54_INTERACT_2"/>
    <property type="match status" value="1"/>
</dbReference>
<dbReference type="InterPro" id="IPR003593">
    <property type="entry name" value="AAA+_ATPase"/>
</dbReference>
<evidence type="ECO:0000313" key="7">
    <source>
        <dbReference type="EMBL" id="MFK2930347.1"/>
    </source>
</evidence>
<dbReference type="Pfam" id="PF02954">
    <property type="entry name" value="HTH_8"/>
    <property type="match status" value="1"/>
</dbReference>
<dbReference type="InterPro" id="IPR045343">
    <property type="entry name" value="VpsR"/>
</dbReference>
<dbReference type="Pfam" id="PF00158">
    <property type="entry name" value="Sigma54_activat"/>
    <property type="match status" value="1"/>
</dbReference>
<dbReference type="InterPro" id="IPR025944">
    <property type="entry name" value="Sigma_54_int_dom_CS"/>
</dbReference>
<dbReference type="PROSITE" id="PS50045">
    <property type="entry name" value="SIGMA54_INTERACT_4"/>
    <property type="match status" value="1"/>
</dbReference>
<evidence type="ECO:0000256" key="3">
    <source>
        <dbReference type="ARBA" id="ARBA00023015"/>
    </source>
</evidence>
<gene>
    <name evidence="7" type="ORF">ISP14_06015</name>
</gene>
<dbReference type="PROSITE" id="PS00688">
    <property type="entry name" value="SIGMA54_INTERACT_3"/>
    <property type="match status" value="1"/>
</dbReference>
<sequence length="447" mass="49344">MDAKGSRRLGCVIWFGRPEARERHGLTEAGWQVRLADGDTHIKLREGGGIVVLADLRHGDARSLQAMQRLMTDCPGLPWIALVSLDTPARRPQVKRILQGCRDFFSAPLDLPRLLAALERADGMALRVAEAITDLPELVGRSTVVATLAASLRKYAPSDLPVLITGETGVGKEVAARVLHRLSARAIQPFVAINCGALPLNLVQSELFGHERGAFTDATARRIGHIESAAGGTVLLDEVGDLPMDAQTNLLRFLQEGVLQRVGSSQPIEVDVRVMAATHMDLEQAVEAGRFREDLYYRLNVLRLHIPPLRERGDDVELLAHRFLECFRERQACAARGFESTALRAMHAYPWPGNVRELRNRVQRAAVMAEGALIDTADLALPVNAQEHGDPAVTSLGVFRASAEREAIAACLRECRFNISECARRLKISRVTVYRLCKKHQLELRTP</sequence>
<evidence type="ECO:0000259" key="6">
    <source>
        <dbReference type="PROSITE" id="PS50045"/>
    </source>
</evidence>
<dbReference type="PANTHER" id="PTHR32071">
    <property type="entry name" value="TRANSCRIPTIONAL REGULATORY PROTEIN"/>
    <property type="match status" value="1"/>
</dbReference>
<dbReference type="Gene3D" id="3.40.50.300">
    <property type="entry name" value="P-loop containing nucleotide triphosphate hydrolases"/>
    <property type="match status" value="1"/>
</dbReference>
<evidence type="ECO:0000256" key="2">
    <source>
        <dbReference type="ARBA" id="ARBA00022840"/>
    </source>
</evidence>
<dbReference type="SMART" id="SM00382">
    <property type="entry name" value="AAA"/>
    <property type="match status" value="1"/>
</dbReference>
<name>A0ABW8KGH4_9GAMM</name>
<dbReference type="InterPro" id="IPR002197">
    <property type="entry name" value="HTH_Fis"/>
</dbReference>
<dbReference type="SUPFAM" id="SSF46689">
    <property type="entry name" value="Homeodomain-like"/>
    <property type="match status" value="1"/>
</dbReference>
<keyword evidence="5" id="KW-0804">Transcription</keyword>
<dbReference type="Gene3D" id="3.40.50.2300">
    <property type="match status" value="1"/>
</dbReference>
<keyword evidence="4" id="KW-0238">DNA-binding</keyword>
<dbReference type="Pfam" id="PF20161">
    <property type="entry name" value="VpsR"/>
    <property type="match status" value="1"/>
</dbReference>
<accession>A0ABW8KGH4</accession>
<evidence type="ECO:0000313" key="8">
    <source>
        <dbReference type="Proteomes" id="UP001620397"/>
    </source>
</evidence>
<dbReference type="Pfam" id="PF25601">
    <property type="entry name" value="AAA_lid_14"/>
    <property type="match status" value="1"/>
</dbReference>
<dbReference type="RefSeq" id="WP_404537173.1">
    <property type="nucleotide sequence ID" value="NZ_JADIKL010000003.1"/>
</dbReference>
<dbReference type="CDD" id="cd00009">
    <property type="entry name" value="AAA"/>
    <property type="match status" value="1"/>
</dbReference>
<reference evidence="7 8" key="1">
    <citation type="submission" date="2020-10" db="EMBL/GenBank/DDBJ databases">
        <title>Phylogeny of dyella-like bacteria.</title>
        <authorList>
            <person name="Fu J."/>
        </authorList>
    </citation>
    <scope>NUCLEOTIDE SEQUENCE [LARGE SCALE GENOMIC DNA]</scope>
    <source>
        <strain evidence="7 8">DKC-1</strain>
    </source>
</reference>
<protein>
    <submittedName>
        <fullName evidence="7">Sigma-54-dependent Fis family transcriptional regulator</fullName>
    </submittedName>
</protein>
<dbReference type="InterPro" id="IPR025943">
    <property type="entry name" value="Sigma_54_int_dom_ATP-bd_2"/>
</dbReference>
<dbReference type="EMBL" id="JADIKL010000003">
    <property type="protein sequence ID" value="MFK2930347.1"/>
    <property type="molecule type" value="Genomic_DNA"/>
</dbReference>
<dbReference type="SUPFAM" id="SSF52540">
    <property type="entry name" value="P-loop containing nucleoside triphosphate hydrolases"/>
    <property type="match status" value="1"/>
</dbReference>
<dbReference type="SUPFAM" id="SSF52172">
    <property type="entry name" value="CheY-like"/>
    <property type="match status" value="1"/>
</dbReference>
<comment type="caution">
    <text evidence="7">The sequence shown here is derived from an EMBL/GenBank/DDBJ whole genome shotgun (WGS) entry which is preliminary data.</text>
</comment>
<dbReference type="InterPro" id="IPR009057">
    <property type="entry name" value="Homeodomain-like_sf"/>
</dbReference>
<organism evidence="7 8">
    <name type="scientific">Dyella agri</name>
    <dbReference type="NCBI Taxonomy" id="1926869"/>
    <lineage>
        <taxon>Bacteria</taxon>
        <taxon>Pseudomonadati</taxon>
        <taxon>Pseudomonadota</taxon>
        <taxon>Gammaproteobacteria</taxon>
        <taxon>Lysobacterales</taxon>
        <taxon>Rhodanobacteraceae</taxon>
        <taxon>Dyella</taxon>
    </lineage>
</organism>